<reference evidence="2" key="1">
    <citation type="submission" date="2020-10" db="EMBL/GenBank/DDBJ databases">
        <title>Bacterium isolated from coastal waters sediment.</title>
        <authorList>
            <person name="Chen R.-J."/>
            <person name="Lu D.-C."/>
            <person name="Zhu K.-L."/>
            <person name="Du Z.-J."/>
        </authorList>
    </citation>
    <scope>NUCLEOTIDE SEQUENCE</scope>
    <source>
        <strain evidence="2">N1Y112</strain>
    </source>
</reference>
<accession>A0A8J7FH54</accession>
<organism evidence="2 3">
    <name type="scientific">Pontibacterium sinense</name>
    <dbReference type="NCBI Taxonomy" id="2781979"/>
    <lineage>
        <taxon>Bacteria</taxon>
        <taxon>Pseudomonadati</taxon>
        <taxon>Pseudomonadota</taxon>
        <taxon>Gammaproteobacteria</taxon>
        <taxon>Oceanospirillales</taxon>
        <taxon>Oceanospirillaceae</taxon>
        <taxon>Pontibacterium</taxon>
    </lineage>
</organism>
<evidence type="ECO:0000256" key="1">
    <source>
        <dbReference type="SAM" id="MobiDB-lite"/>
    </source>
</evidence>
<dbReference type="RefSeq" id="WP_193951516.1">
    <property type="nucleotide sequence ID" value="NZ_JADEYS010000001.1"/>
</dbReference>
<dbReference type="AlphaFoldDB" id="A0A8J7FH54"/>
<gene>
    <name evidence="2" type="ORF">IOQ59_01700</name>
</gene>
<dbReference type="EMBL" id="JADEYS010000001">
    <property type="protein sequence ID" value="MBE9395968.1"/>
    <property type="molecule type" value="Genomic_DNA"/>
</dbReference>
<feature type="region of interest" description="Disordered" evidence="1">
    <location>
        <begin position="344"/>
        <end position="387"/>
    </location>
</feature>
<dbReference type="Proteomes" id="UP000640333">
    <property type="component" value="Unassembled WGS sequence"/>
</dbReference>
<keyword evidence="3" id="KW-1185">Reference proteome</keyword>
<evidence type="ECO:0000313" key="2">
    <source>
        <dbReference type="EMBL" id="MBE9395968.1"/>
    </source>
</evidence>
<comment type="caution">
    <text evidence="2">The sequence shown here is derived from an EMBL/GenBank/DDBJ whole genome shotgun (WGS) entry which is preliminary data.</text>
</comment>
<protein>
    <submittedName>
        <fullName evidence="2">Uncharacterized protein</fullName>
    </submittedName>
</protein>
<name>A0A8J7FH54_9GAMM</name>
<proteinExistence type="predicted"/>
<sequence>MKRIALLLSILLLPVFCVAGFYGFLWWRVTEAADEMVTKVSPFAELSYNDVRIDLVATEIALVDIRVAPLGGTDQFNIDEISLKAPDWSQMLRLGGDLGAESWPDALSLRLKGFFFRLDSALMEQWMQLAQQGQPQDMTVVGQFCSRMQGADLLQAMGYRVLGADMELAYSFDAVEGRWDVDISADTAEVGDFSMGVSLKTSSASLSKSALAGSQTALRSVQSHFSDKGFNRRFREYCATQSGITDEQFDQALREEFEAMIAYAGVGLTEELYQGLVDMYRPAANITFRMRPDTPLGQMQTVQITSLDSFMSVLNPALLINGEPVSLAGIQLLEPVKNSVPSSAVTQGLVQPPHSALPEGASEDLSPSTSGADLHGKTSVSPANEVERRPAFRSVDVADIGKHIGHRARMVTYFGRRIEGRILEIDRHEMLIEQRMQRGVATYSIALEKVAEIEVYR</sequence>
<evidence type="ECO:0000313" key="3">
    <source>
        <dbReference type="Proteomes" id="UP000640333"/>
    </source>
</evidence>